<dbReference type="AlphaFoldDB" id="A0AA85IQB7"/>
<dbReference type="Pfam" id="PF13679">
    <property type="entry name" value="Methyltransf_32"/>
    <property type="match status" value="1"/>
</dbReference>
<dbReference type="WBParaSite" id="TREG1_114300.1">
    <property type="protein sequence ID" value="TREG1_114300.1"/>
    <property type="gene ID" value="TREG1_114300"/>
</dbReference>
<reference evidence="3" key="2">
    <citation type="submission" date="2023-11" db="UniProtKB">
        <authorList>
            <consortium name="WormBaseParasite"/>
        </authorList>
    </citation>
    <scope>IDENTIFICATION</scope>
</reference>
<evidence type="ECO:0000313" key="3">
    <source>
        <dbReference type="WBParaSite" id="TREG1_114300.1"/>
    </source>
</evidence>
<proteinExistence type="predicted"/>
<dbReference type="PANTHER" id="PTHR12496:SF0">
    <property type="entry name" value="METHYLTRANSFERASE DOMAIN-CONTAINING PROTEIN"/>
    <property type="match status" value="1"/>
</dbReference>
<organism evidence="2 3">
    <name type="scientific">Trichobilharzia regenti</name>
    <name type="common">Nasal bird schistosome</name>
    <dbReference type="NCBI Taxonomy" id="157069"/>
    <lineage>
        <taxon>Eukaryota</taxon>
        <taxon>Metazoa</taxon>
        <taxon>Spiralia</taxon>
        <taxon>Lophotrochozoa</taxon>
        <taxon>Platyhelminthes</taxon>
        <taxon>Trematoda</taxon>
        <taxon>Digenea</taxon>
        <taxon>Strigeidida</taxon>
        <taxon>Schistosomatoidea</taxon>
        <taxon>Schistosomatidae</taxon>
        <taxon>Trichobilharzia</taxon>
    </lineage>
</organism>
<evidence type="ECO:0000313" key="2">
    <source>
        <dbReference type="Proteomes" id="UP000050795"/>
    </source>
</evidence>
<name>A0AA85IQB7_TRIRE</name>
<keyword evidence="2" id="KW-1185">Reference proteome</keyword>
<dbReference type="Proteomes" id="UP000050795">
    <property type="component" value="Unassembled WGS sequence"/>
</dbReference>
<protein>
    <recommendedName>
        <fullName evidence="1">Methyltransferase domain-containing protein</fullName>
    </recommendedName>
</protein>
<dbReference type="PANTHER" id="PTHR12496">
    <property type="entry name" value="CGI-41 METHYLTRANSFERASE"/>
    <property type="match status" value="1"/>
</dbReference>
<reference evidence="2" key="1">
    <citation type="submission" date="2022-06" db="EMBL/GenBank/DDBJ databases">
        <authorList>
            <person name="Berger JAMES D."/>
            <person name="Berger JAMES D."/>
        </authorList>
    </citation>
    <scope>NUCLEOTIDE SEQUENCE [LARGE SCALE GENOMIC DNA]</scope>
</reference>
<dbReference type="InterPro" id="IPR052220">
    <property type="entry name" value="METTL25"/>
</dbReference>
<evidence type="ECO:0000259" key="1">
    <source>
        <dbReference type="Pfam" id="PF13679"/>
    </source>
</evidence>
<feature type="domain" description="Methyltransferase" evidence="1">
    <location>
        <begin position="215"/>
        <end position="357"/>
    </location>
</feature>
<sequence>MDFNNLDDLLHNLLLFILEYHWLYNFQWIGDLFKVQNSSSGCHISSVLDNLPISWKSALQTASLEELQMFVSGISSSYHWPESLLNFSNQCRQYTRLLSNYILLNPNHCPLHTCHLNVNSMCTDLITSINVDKIESDYFLKVSQKKSYELKQMSTLIQAILSSVLNNESRISLSQNQIVSSNELIVNNDDQLCGNFQTFRLINETILEKDNAKASSIDTAITLVDIGSGLGYLPNYVGYRLLQSYDHLSGKNQQLKVISIECDEKLHCKALKNLQVYDSIQQTKPLSSVIERILFRVELSNLDLLQTKLHQLSCNQNYLLTGLHCCGDLSQSIIELFHKDETAKILLLVGCCYHKMTVEKFPTSDYLREAMVNCDSTFIRKCISPATLRLACQHSPLIWLNWTEHDSNKHRIRLLARLILDLTLCKHNYLSNNEIEEHLHKRLDPVSHCEVIKNLLTTGDEHELRNCDGQSGLLLSFDKIYTALIDFWNRYLLDIVHPDKRMNNRDDGDDTSNINNQYFIDYREHFESVWKLIPGLLALQQLLQPLLENIVLFDRLWCLRETGRSNSRSVTDPYQFSGYIRIFDPFLSPRCMALLVYKSELS</sequence>
<dbReference type="InterPro" id="IPR025714">
    <property type="entry name" value="Methyltranfer_dom"/>
</dbReference>
<accession>A0AA85IQB7</accession>